<proteinExistence type="predicted"/>
<dbReference type="Proteomes" id="UP000318864">
    <property type="component" value="Unassembled WGS sequence"/>
</dbReference>
<dbReference type="GO" id="GO:0016787">
    <property type="term" value="F:hydrolase activity"/>
    <property type="evidence" value="ECO:0007669"/>
    <property type="project" value="UniProtKB-KW"/>
</dbReference>
<dbReference type="InterPro" id="IPR029058">
    <property type="entry name" value="AB_hydrolase_fold"/>
</dbReference>
<protein>
    <submittedName>
        <fullName evidence="2">Alpha/beta hydrolase</fullName>
    </submittedName>
</protein>
<sequence length="263" mass="28647">MERTTEAAQRRGIDIVGPSDARSVVFVHGAMFSRKLWAPQRDALAEEYRVVAPDLPGHGDRSDETFDLERAISVLDDALESAAGGHAILVGLSLGGYLATAYANRYPEKVDGLVIVGASANPIRGLNVLTRATAGIVGLATRFDTVERGVQRLGERWVRNRDISPAQKREIVESGIFPREFATPGPDLAGRNFRVRLAAFDGPVLVINGEHDKIMRRGERDHAVVGDADVVVLEGVGHVCNLHRPETFTEAVRQFARRVDAPV</sequence>
<evidence type="ECO:0000313" key="2">
    <source>
        <dbReference type="EMBL" id="THE63906.1"/>
    </source>
</evidence>
<dbReference type="RefSeq" id="WP_141465753.1">
    <property type="nucleotide sequence ID" value="NZ_RBZW01000055.1"/>
</dbReference>
<dbReference type="SUPFAM" id="SSF53474">
    <property type="entry name" value="alpha/beta-Hydrolases"/>
    <property type="match status" value="1"/>
</dbReference>
<dbReference type="PANTHER" id="PTHR43798">
    <property type="entry name" value="MONOACYLGLYCEROL LIPASE"/>
    <property type="match status" value="1"/>
</dbReference>
<keyword evidence="2" id="KW-0378">Hydrolase</keyword>
<dbReference type="Pfam" id="PF12697">
    <property type="entry name" value="Abhydrolase_6"/>
    <property type="match status" value="1"/>
</dbReference>
<feature type="domain" description="AB hydrolase-1" evidence="1">
    <location>
        <begin position="24"/>
        <end position="250"/>
    </location>
</feature>
<dbReference type="PRINTS" id="PR00111">
    <property type="entry name" value="ABHYDROLASE"/>
</dbReference>
<evidence type="ECO:0000259" key="1">
    <source>
        <dbReference type="Pfam" id="PF12697"/>
    </source>
</evidence>
<gene>
    <name evidence="2" type="ORF">D8Y22_16435</name>
</gene>
<dbReference type="AlphaFoldDB" id="A0A4S3TIW1"/>
<dbReference type="Gene3D" id="3.40.50.1820">
    <property type="entry name" value="alpha/beta hydrolase"/>
    <property type="match status" value="1"/>
</dbReference>
<comment type="caution">
    <text evidence="2">The sequence shown here is derived from an EMBL/GenBank/DDBJ whole genome shotgun (WGS) entry which is preliminary data.</text>
</comment>
<accession>A0A4S3TIW1</accession>
<dbReference type="InterPro" id="IPR000639">
    <property type="entry name" value="Epox_hydrolase-like"/>
</dbReference>
<reference evidence="2 3" key="1">
    <citation type="submission" date="2018-10" db="EMBL/GenBank/DDBJ databases">
        <title>Natronolimnobius sp. XQ-INN 246 isolated from Inner Mongolia Autonomous Region of China.</title>
        <authorList>
            <person name="Xue Q."/>
        </authorList>
    </citation>
    <scope>NUCLEOTIDE SEQUENCE [LARGE SCALE GENOMIC DNA]</scope>
    <source>
        <strain evidence="2 3">XQ-INN 246</strain>
    </source>
</reference>
<name>A0A4S3TIW1_9EURY</name>
<dbReference type="PRINTS" id="PR00412">
    <property type="entry name" value="EPOXHYDRLASE"/>
</dbReference>
<organism evidence="2 3">
    <name type="scientific">Salinadaptatus halalkaliphilus</name>
    <dbReference type="NCBI Taxonomy" id="2419781"/>
    <lineage>
        <taxon>Archaea</taxon>
        <taxon>Methanobacteriati</taxon>
        <taxon>Methanobacteriota</taxon>
        <taxon>Stenosarchaea group</taxon>
        <taxon>Halobacteria</taxon>
        <taxon>Halobacteriales</taxon>
        <taxon>Natrialbaceae</taxon>
        <taxon>Salinadaptatus</taxon>
    </lineage>
</organism>
<dbReference type="InterPro" id="IPR050266">
    <property type="entry name" value="AB_hydrolase_sf"/>
</dbReference>
<dbReference type="EMBL" id="RBZW01000055">
    <property type="protein sequence ID" value="THE63906.1"/>
    <property type="molecule type" value="Genomic_DNA"/>
</dbReference>
<dbReference type="OrthoDB" id="7531at2157"/>
<dbReference type="InterPro" id="IPR000073">
    <property type="entry name" value="AB_hydrolase_1"/>
</dbReference>
<keyword evidence="3" id="KW-1185">Reference proteome</keyword>
<evidence type="ECO:0000313" key="3">
    <source>
        <dbReference type="Proteomes" id="UP000318864"/>
    </source>
</evidence>